<keyword evidence="2 4" id="KW-0560">Oxidoreductase</keyword>
<dbReference type="Gene3D" id="3.40.309.10">
    <property type="entry name" value="Aldehyde Dehydrogenase, Chain A, domain 2"/>
    <property type="match status" value="1"/>
</dbReference>
<feature type="active site" evidence="5 6">
    <location>
        <position position="217"/>
    </location>
</feature>
<accession>A0AB36TKB6</accession>
<dbReference type="RefSeq" id="WP_003521649.1">
    <property type="nucleotide sequence ID" value="NZ_CP013828.1"/>
</dbReference>
<dbReference type="FunFam" id="3.40.605.10:FF:000004">
    <property type="entry name" value="Aldehyde dehydrogenase"/>
    <property type="match status" value="1"/>
</dbReference>
<evidence type="ECO:0000259" key="8">
    <source>
        <dbReference type="Pfam" id="PF00171"/>
    </source>
</evidence>
<dbReference type="InterPro" id="IPR016160">
    <property type="entry name" value="Ald_DH_CS_CYS"/>
</dbReference>
<gene>
    <name evidence="9" type="ORF">M972_113036</name>
</gene>
<dbReference type="PROSITE" id="PS00070">
    <property type="entry name" value="ALDEHYDE_DEHYDR_CYS"/>
    <property type="match status" value="1"/>
</dbReference>
<evidence type="ECO:0000256" key="1">
    <source>
        <dbReference type="ARBA" id="ARBA00009986"/>
    </source>
</evidence>
<dbReference type="GeneID" id="35804285"/>
<dbReference type="PANTHER" id="PTHR43570">
    <property type="entry name" value="ALDEHYDE DEHYDROGENASE"/>
    <property type="match status" value="1"/>
</dbReference>
<proteinExistence type="inferred from homology"/>
<dbReference type="InterPro" id="IPR016163">
    <property type="entry name" value="Ald_DH_C"/>
</dbReference>
<feature type="domain" description="Aldehyde dehydrogenase" evidence="8">
    <location>
        <begin position="10"/>
        <end position="440"/>
    </location>
</feature>
<dbReference type="InterPro" id="IPR016162">
    <property type="entry name" value="Ald_DH_N"/>
</dbReference>
<dbReference type="FunFam" id="3.40.309.10:FF:000003">
    <property type="entry name" value="Aldehyde dehydrogenase"/>
    <property type="match status" value="1"/>
</dbReference>
<dbReference type="CDD" id="cd07134">
    <property type="entry name" value="ALDH_AlkH-like"/>
    <property type="match status" value="1"/>
</dbReference>
<dbReference type="PIRSF" id="PIRSF036492">
    <property type="entry name" value="ALDH"/>
    <property type="match status" value="1"/>
</dbReference>
<dbReference type="GO" id="GO:0006081">
    <property type="term" value="P:aldehyde metabolic process"/>
    <property type="evidence" value="ECO:0007669"/>
    <property type="project" value="InterPro"/>
</dbReference>
<evidence type="ECO:0000256" key="7">
    <source>
        <dbReference type="RuleBase" id="RU003345"/>
    </source>
</evidence>
<protein>
    <recommendedName>
        <fullName evidence="4">Aldehyde dehydrogenase</fullName>
    </recommendedName>
</protein>
<evidence type="ECO:0000256" key="4">
    <source>
        <dbReference type="PIRNR" id="PIRNR036492"/>
    </source>
</evidence>
<evidence type="ECO:0000256" key="6">
    <source>
        <dbReference type="PROSITE-ProRule" id="PRU10007"/>
    </source>
</evidence>
<dbReference type="InterPro" id="IPR015590">
    <property type="entry name" value="Aldehyde_DH_dom"/>
</dbReference>
<dbReference type="Gene3D" id="3.40.605.10">
    <property type="entry name" value="Aldehyde Dehydrogenase, Chain A, domain 1"/>
    <property type="match status" value="1"/>
</dbReference>
<name>A0AB36TKB6_ACETH</name>
<evidence type="ECO:0000256" key="2">
    <source>
        <dbReference type="ARBA" id="ARBA00023002"/>
    </source>
</evidence>
<dbReference type="PANTHER" id="PTHR43570:SF20">
    <property type="entry name" value="ALDEHYDE DEHYDROGENASE ALDX-RELATED"/>
    <property type="match status" value="1"/>
</dbReference>
<dbReference type="EMBL" id="PDBW01000001">
    <property type="protein sequence ID" value="PFH04208.1"/>
    <property type="molecule type" value="Genomic_DNA"/>
</dbReference>
<dbReference type="SUPFAM" id="SSF53720">
    <property type="entry name" value="ALDH-like"/>
    <property type="match status" value="1"/>
</dbReference>
<dbReference type="AlphaFoldDB" id="A0AB36TKB6"/>
<feature type="active site" evidence="5">
    <location>
        <position position="251"/>
    </location>
</feature>
<dbReference type="Proteomes" id="UP000223596">
    <property type="component" value="Unassembled WGS sequence"/>
</dbReference>
<dbReference type="InterPro" id="IPR029510">
    <property type="entry name" value="Ald_DH_CS_GLU"/>
</dbReference>
<sequence length="472" mass="53864">MAENHDYEREINRLFELQKKNVVRLRTSSIDERIAKLKKLKEYIWENKEKIQEAVYNDLRKPPEEVLLTEIYPVVSEIRHVIKNLKKWTKPKKVRTPISLFGAKSYYRFEAKGVVLIISPWNYPFELSIGPLITAIAAGNAVVLKPSELSPHTSGYIKKLVADIFDESEVAVVEGDAVVAQKLLEMGFNHIFFTGSTKVAKAVLKKASETLSSVTLELGGKSPVIIDGKFDIEEAAKKITWGKYLNAGQTCIAPDYVFVKKELLGDFVSHLKHYIKKYYYSDGSGRCSNYCGIINERHFNRLKNVFEVTVKEGAKVCEGGLFVENECYISPTVLTDVGRDSYIMEEEIFGPILPVLTYEKIDDVIEYINSKPAPLVLYVFSRDRKFYRHVINNVISGDCLINDVIAHFANPRLPFGGHNASGIGKSHGYYGFREFSHLRSIMIQPKRTMLQLLYPPYGEFVKKLIEWSTKYF</sequence>
<evidence type="ECO:0000256" key="5">
    <source>
        <dbReference type="PIRSR" id="PIRSR036492-1"/>
    </source>
</evidence>
<comment type="similarity">
    <text evidence="1 4 7">Belongs to the aldehyde dehydrogenase family.</text>
</comment>
<comment type="caution">
    <text evidence="9">The sequence shown here is derived from an EMBL/GenBank/DDBJ whole genome shotgun (WGS) entry which is preliminary data.</text>
</comment>
<evidence type="ECO:0000313" key="10">
    <source>
        <dbReference type="Proteomes" id="UP000223596"/>
    </source>
</evidence>
<evidence type="ECO:0000313" key="9">
    <source>
        <dbReference type="EMBL" id="PFH04208.1"/>
    </source>
</evidence>
<dbReference type="PROSITE" id="PS00687">
    <property type="entry name" value="ALDEHYDE_DEHYDR_GLU"/>
    <property type="match status" value="1"/>
</dbReference>
<dbReference type="InterPro" id="IPR016161">
    <property type="entry name" value="Ald_DH/histidinol_DH"/>
</dbReference>
<dbReference type="Pfam" id="PF00171">
    <property type="entry name" value="Aldedh"/>
    <property type="match status" value="1"/>
</dbReference>
<evidence type="ECO:0000256" key="3">
    <source>
        <dbReference type="ARBA" id="ARBA00023027"/>
    </source>
</evidence>
<dbReference type="GO" id="GO:0005737">
    <property type="term" value="C:cytoplasm"/>
    <property type="evidence" value="ECO:0007669"/>
    <property type="project" value="TreeGrafter"/>
</dbReference>
<keyword evidence="3" id="KW-0520">NAD</keyword>
<organism evidence="9 10">
    <name type="scientific">Acetivibrio thermocellus AD2</name>
    <dbReference type="NCBI Taxonomy" id="1138384"/>
    <lineage>
        <taxon>Bacteria</taxon>
        <taxon>Bacillati</taxon>
        <taxon>Bacillota</taxon>
        <taxon>Clostridia</taxon>
        <taxon>Eubacteriales</taxon>
        <taxon>Oscillospiraceae</taxon>
        <taxon>Acetivibrio</taxon>
    </lineage>
</organism>
<dbReference type="InterPro" id="IPR012394">
    <property type="entry name" value="Aldehyde_DH_NAD(P)"/>
</dbReference>
<reference evidence="9 10" key="1">
    <citation type="submission" date="2017-09" db="EMBL/GenBank/DDBJ databases">
        <title>Evaluation of Pacific Biosciences Sequencing Technology to Finishing C. thermocellum Genome Sequences.</title>
        <authorList>
            <person name="Brown S."/>
        </authorList>
    </citation>
    <scope>NUCLEOTIDE SEQUENCE [LARGE SCALE GENOMIC DNA]</scope>
    <source>
        <strain evidence="9 10">AD2</strain>
    </source>
</reference>
<dbReference type="GO" id="GO:0004029">
    <property type="term" value="F:aldehyde dehydrogenase (NAD+) activity"/>
    <property type="evidence" value="ECO:0007669"/>
    <property type="project" value="TreeGrafter"/>
</dbReference>